<keyword evidence="5" id="KW-0573">Peptidoglycan synthesis</keyword>
<name>A0A9X1NAQ1_9ACTN</name>
<organism evidence="12 13">
    <name type="scientific">Kineosporia babensis</name>
    <dbReference type="NCBI Taxonomy" id="499548"/>
    <lineage>
        <taxon>Bacteria</taxon>
        <taxon>Bacillati</taxon>
        <taxon>Actinomycetota</taxon>
        <taxon>Actinomycetes</taxon>
        <taxon>Kineosporiales</taxon>
        <taxon>Kineosporiaceae</taxon>
        <taxon>Kineosporia</taxon>
    </lineage>
</organism>
<evidence type="ECO:0000256" key="10">
    <source>
        <dbReference type="SAM" id="SignalP"/>
    </source>
</evidence>
<dbReference type="RefSeq" id="WP_231439171.1">
    <property type="nucleotide sequence ID" value="NZ_JAJOMB010000002.1"/>
</dbReference>
<dbReference type="GO" id="GO:0006508">
    <property type="term" value="P:proteolysis"/>
    <property type="evidence" value="ECO:0007669"/>
    <property type="project" value="InterPro"/>
</dbReference>
<dbReference type="InterPro" id="IPR001967">
    <property type="entry name" value="Peptidase_S11_N"/>
</dbReference>
<evidence type="ECO:0000256" key="4">
    <source>
        <dbReference type="ARBA" id="ARBA00022960"/>
    </source>
</evidence>
<dbReference type="PANTHER" id="PTHR21581">
    <property type="entry name" value="D-ALANYL-D-ALANINE CARBOXYPEPTIDASE"/>
    <property type="match status" value="1"/>
</dbReference>
<feature type="domain" description="Peptidase S11 D-alanyl-D-alanine carboxypeptidase A N-terminal" evidence="11">
    <location>
        <begin position="83"/>
        <end position="284"/>
    </location>
</feature>
<evidence type="ECO:0000256" key="3">
    <source>
        <dbReference type="ARBA" id="ARBA00022801"/>
    </source>
</evidence>
<feature type="chain" id="PRO_5040883392" description="Peptidase S11 D-alanyl-D-alanine carboxypeptidase A N-terminal domain-containing protein" evidence="10">
    <location>
        <begin position="25"/>
        <end position="389"/>
    </location>
</feature>
<evidence type="ECO:0000256" key="9">
    <source>
        <dbReference type="RuleBase" id="RU004016"/>
    </source>
</evidence>
<dbReference type="InterPro" id="IPR012338">
    <property type="entry name" value="Beta-lactam/transpept-like"/>
</dbReference>
<dbReference type="AlphaFoldDB" id="A0A9X1NAQ1"/>
<proteinExistence type="inferred from homology"/>
<dbReference type="GO" id="GO:0071555">
    <property type="term" value="P:cell wall organization"/>
    <property type="evidence" value="ECO:0007669"/>
    <property type="project" value="UniProtKB-KW"/>
</dbReference>
<dbReference type="Pfam" id="PF00768">
    <property type="entry name" value="Peptidase_S11"/>
    <property type="match status" value="1"/>
</dbReference>
<accession>A0A9X1NAQ1</accession>
<dbReference type="PANTHER" id="PTHR21581:SF33">
    <property type="entry name" value="D-ALANYL-D-ALANINE CARBOXYPEPTIDASE DACB"/>
    <property type="match status" value="1"/>
</dbReference>
<comment type="similarity">
    <text evidence="1 9">Belongs to the peptidase S11 family.</text>
</comment>
<feature type="binding site" evidence="8">
    <location>
        <position position="257"/>
    </location>
    <ligand>
        <name>substrate</name>
    </ligand>
</feature>
<evidence type="ECO:0000256" key="8">
    <source>
        <dbReference type="PIRSR" id="PIRSR618044-2"/>
    </source>
</evidence>
<keyword evidence="4" id="KW-0133">Cell shape</keyword>
<gene>
    <name evidence="12" type="ORF">LR394_05005</name>
</gene>
<dbReference type="GO" id="GO:0009252">
    <property type="term" value="P:peptidoglycan biosynthetic process"/>
    <property type="evidence" value="ECO:0007669"/>
    <property type="project" value="UniProtKB-KW"/>
</dbReference>
<protein>
    <recommendedName>
        <fullName evidence="11">Peptidase S11 D-alanyl-D-alanine carboxypeptidase A N-terminal domain-containing protein</fullName>
    </recommendedName>
</protein>
<feature type="active site" evidence="7">
    <location>
        <position position="158"/>
    </location>
</feature>
<sequence length="389" mass="40668">MKISRGTFKKRYVALAAVTTAAIAVPVVPNLASALPGATPTKAQLVVPAGQKVAGKAKISWPSTGRARIEVAGLGTVGTLGSTTESVPIASITKVMAAYTVLESHPLKAGAKGPKIKITKADVNSYNRLKKEGASVVKVKKGDKLTQRQALQGLLISSGGNLGETLARWDAGSTGKFVNKMNANARELGLTSTSFKDVHGVDSGSRSSTEDLLDLAQAAMKQPAFREVVRLSSAKIPQNNLKSTNKLLGSNGVIGIKTGTTYAAGGCLLFAATDKVGGKTRTIYGVMLGARGDAYSANAQKFSKNMVISTRKELREVTLLKPGKALVSVKKDDGRTYRYGVKKTVKSAGWSGMPFKIGLPGALAAGQTPKKLNVKVGSSTMKVDLVRVN</sequence>
<dbReference type="GO" id="GO:0008360">
    <property type="term" value="P:regulation of cell shape"/>
    <property type="evidence" value="ECO:0007669"/>
    <property type="project" value="UniProtKB-KW"/>
</dbReference>
<evidence type="ECO:0000256" key="6">
    <source>
        <dbReference type="ARBA" id="ARBA00023316"/>
    </source>
</evidence>
<reference evidence="12" key="1">
    <citation type="submission" date="2021-11" db="EMBL/GenBank/DDBJ databases">
        <title>Streptomyces corallinus and Kineosporia corallina sp. nov., two new coral-derived marine actinobacteria.</title>
        <authorList>
            <person name="Buangrab K."/>
            <person name="Sutthacheep M."/>
            <person name="Yeemin T."/>
            <person name="Harunari E."/>
            <person name="Igarashi Y."/>
            <person name="Sripreechasak P."/>
            <person name="Kanchanasin P."/>
            <person name="Tanasupawat S."/>
            <person name="Phongsopitanun W."/>
        </authorList>
    </citation>
    <scope>NUCLEOTIDE SEQUENCE</scope>
    <source>
        <strain evidence="12">JCM 31032</strain>
    </source>
</reference>
<dbReference type="PRINTS" id="PR00725">
    <property type="entry name" value="DADACBPTASE1"/>
</dbReference>
<evidence type="ECO:0000259" key="11">
    <source>
        <dbReference type="Pfam" id="PF00768"/>
    </source>
</evidence>
<comment type="caution">
    <text evidence="12">The sequence shown here is derived from an EMBL/GenBank/DDBJ whole genome shotgun (WGS) entry which is preliminary data.</text>
</comment>
<dbReference type="GO" id="GO:0009002">
    <property type="term" value="F:serine-type D-Ala-D-Ala carboxypeptidase activity"/>
    <property type="evidence" value="ECO:0007669"/>
    <property type="project" value="InterPro"/>
</dbReference>
<evidence type="ECO:0000313" key="13">
    <source>
        <dbReference type="Proteomes" id="UP001138997"/>
    </source>
</evidence>
<feature type="active site" description="Proton acceptor" evidence="7">
    <location>
        <position position="94"/>
    </location>
</feature>
<evidence type="ECO:0000256" key="5">
    <source>
        <dbReference type="ARBA" id="ARBA00022984"/>
    </source>
</evidence>
<dbReference type="SUPFAM" id="SSF56601">
    <property type="entry name" value="beta-lactamase/transpeptidase-like"/>
    <property type="match status" value="1"/>
</dbReference>
<evidence type="ECO:0000256" key="2">
    <source>
        <dbReference type="ARBA" id="ARBA00022729"/>
    </source>
</evidence>
<feature type="signal peptide" evidence="10">
    <location>
        <begin position="1"/>
        <end position="24"/>
    </location>
</feature>
<keyword evidence="3" id="KW-0378">Hydrolase</keyword>
<dbReference type="EMBL" id="JAJOMB010000002">
    <property type="protein sequence ID" value="MCD5310245.1"/>
    <property type="molecule type" value="Genomic_DNA"/>
</dbReference>
<keyword evidence="2 10" id="KW-0732">Signal</keyword>
<keyword evidence="6" id="KW-0961">Cell wall biogenesis/degradation</keyword>
<dbReference type="Gene3D" id="3.40.710.10">
    <property type="entry name" value="DD-peptidase/beta-lactamase superfamily"/>
    <property type="match status" value="1"/>
</dbReference>
<evidence type="ECO:0000256" key="1">
    <source>
        <dbReference type="ARBA" id="ARBA00007164"/>
    </source>
</evidence>
<dbReference type="InterPro" id="IPR018044">
    <property type="entry name" value="Peptidase_S11"/>
</dbReference>
<keyword evidence="13" id="KW-1185">Reference proteome</keyword>
<feature type="active site" description="Acyl-ester intermediate" evidence="7">
    <location>
        <position position="91"/>
    </location>
</feature>
<dbReference type="Proteomes" id="UP001138997">
    <property type="component" value="Unassembled WGS sequence"/>
</dbReference>
<evidence type="ECO:0000256" key="7">
    <source>
        <dbReference type="PIRSR" id="PIRSR618044-1"/>
    </source>
</evidence>
<evidence type="ECO:0000313" key="12">
    <source>
        <dbReference type="EMBL" id="MCD5310245.1"/>
    </source>
</evidence>